<name>A0A9R0RAW1_TRITD</name>
<gene>
    <name evidence="2" type="ORF">TRITD_3Av1G018310</name>
</gene>
<protein>
    <submittedName>
        <fullName evidence="2">Uncharacterized protein</fullName>
    </submittedName>
</protein>
<dbReference type="EMBL" id="LT934115">
    <property type="protein sequence ID" value="VAH56625.1"/>
    <property type="molecule type" value="Genomic_DNA"/>
</dbReference>
<dbReference type="Proteomes" id="UP000324705">
    <property type="component" value="Chromosome 3A"/>
</dbReference>
<organism evidence="2 3">
    <name type="scientific">Triticum turgidum subsp. durum</name>
    <name type="common">Durum wheat</name>
    <name type="synonym">Triticum durum</name>
    <dbReference type="NCBI Taxonomy" id="4567"/>
    <lineage>
        <taxon>Eukaryota</taxon>
        <taxon>Viridiplantae</taxon>
        <taxon>Streptophyta</taxon>
        <taxon>Embryophyta</taxon>
        <taxon>Tracheophyta</taxon>
        <taxon>Spermatophyta</taxon>
        <taxon>Magnoliopsida</taxon>
        <taxon>Liliopsida</taxon>
        <taxon>Poales</taxon>
        <taxon>Poaceae</taxon>
        <taxon>BOP clade</taxon>
        <taxon>Pooideae</taxon>
        <taxon>Triticodae</taxon>
        <taxon>Triticeae</taxon>
        <taxon>Triticinae</taxon>
        <taxon>Triticum</taxon>
    </lineage>
</organism>
<feature type="chain" id="PRO_5040349308" evidence="1">
    <location>
        <begin position="30"/>
        <end position="93"/>
    </location>
</feature>
<evidence type="ECO:0000313" key="3">
    <source>
        <dbReference type="Proteomes" id="UP000324705"/>
    </source>
</evidence>
<dbReference type="AlphaFoldDB" id="A0A9R0RAW1"/>
<dbReference type="Gramene" id="TRITD3Av1G018310.1">
    <property type="protein sequence ID" value="TRITD3Av1G018310.1"/>
    <property type="gene ID" value="TRITD3Av1G018310"/>
</dbReference>
<accession>A0A9R0RAW1</accession>
<dbReference type="OMA" id="SGPDCNM"/>
<keyword evidence="1" id="KW-0732">Signal</keyword>
<feature type="signal peptide" evidence="1">
    <location>
        <begin position="1"/>
        <end position="29"/>
    </location>
</feature>
<evidence type="ECO:0000256" key="1">
    <source>
        <dbReference type="SAM" id="SignalP"/>
    </source>
</evidence>
<sequence>MAIFKRNTTAMILAALAVMATVLSSCCNADNSEGERCFPPISGPDCNLRQCRKLCGEKSKAHCYMALADVQPMGVTACCCSPLKRAKAAPAVL</sequence>
<reference evidence="2 3" key="1">
    <citation type="submission" date="2017-09" db="EMBL/GenBank/DDBJ databases">
        <authorList>
            <consortium name="International Durum Wheat Genome Sequencing Consortium (IDWGSC)"/>
            <person name="Milanesi L."/>
        </authorList>
    </citation>
    <scope>NUCLEOTIDE SEQUENCE [LARGE SCALE GENOMIC DNA]</scope>
    <source>
        <strain evidence="3">cv. Svevo</strain>
    </source>
</reference>
<evidence type="ECO:0000313" key="2">
    <source>
        <dbReference type="EMBL" id="VAH56625.1"/>
    </source>
</evidence>
<dbReference type="PROSITE" id="PS51257">
    <property type="entry name" value="PROKAR_LIPOPROTEIN"/>
    <property type="match status" value="1"/>
</dbReference>
<keyword evidence="3" id="KW-1185">Reference proteome</keyword>
<proteinExistence type="predicted"/>